<keyword evidence="4" id="KW-1185">Reference proteome</keyword>
<protein>
    <submittedName>
        <fullName evidence="3">Peptidoglycan DD-metalloendopeptidase family protein</fullName>
    </submittedName>
</protein>
<dbReference type="Gene3D" id="2.70.70.10">
    <property type="entry name" value="Glucose Permease (Domain IIA)"/>
    <property type="match status" value="1"/>
</dbReference>
<reference evidence="3 4" key="1">
    <citation type="submission" date="2020-08" db="EMBL/GenBank/DDBJ databases">
        <title>Novel species isolated from subtropical streams in China.</title>
        <authorList>
            <person name="Lu H."/>
        </authorList>
    </citation>
    <scope>NUCLEOTIDE SEQUENCE [LARGE SCALE GENOMIC DNA]</scope>
    <source>
        <strain evidence="3 4">FT31W</strain>
    </source>
</reference>
<dbReference type="SUPFAM" id="SSF51261">
    <property type="entry name" value="Duplicated hybrid motif"/>
    <property type="match status" value="1"/>
</dbReference>
<evidence type="ECO:0000313" key="3">
    <source>
        <dbReference type="EMBL" id="MBC3883682.1"/>
    </source>
</evidence>
<dbReference type="Proteomes" id="UP000613113">
    <property type="component" value="Unassembled WGS sequence"/>
</dbReference>
<dbReference type="Pfam" id="PF01551">
    <property type="entry name" value="Peptidase_M23"/>
    <property type="match status" value="1"/>
</dbReference>
<evidence type="ECO:0000259" key="2">
    <source>
        <dbReference type="Pfam" id="PF01551"/>
    </source>
</evidence>
<dbReference type="PANTHER" id="PTHR21666">
    <property type="entry name" value="PEPTIDASE-RELATED"/>
    <property type="match status" value="1"/>
</dbReference>
<evidence type="ECO:0000256" key="1">
    <source>
        <dbReference type="SAM" id="SignalP"/>
    </source>
</evidence>
<dbReference type="InterPro" id="IPR050570">
    <property type="entry name" value="Cell_wall_metabolism_enzyme"/>
</dbReference>
<comment type="caution">
    <text evidence="3">The sequence shown here is derived from an EMBL/GenBank/DDBJ whole genome shotgun (WGS) entry which is preliminary data.</text>
</comment>
<gene>
    <name evidence="3" type="ORF">H8K27_00915</name>
</gene>
<keyword evidence="1" id="KW-0732">Signal</keyword>
<dbReference type="PANTHER" id="PTHR21666:SF270">
    <property type="entry name" value="MUREIN HYDROLASE ACTIVATOR ENVC"/>
    <property type="match status" value="1"/>
</dbReference>
<dbReference type="CDD" id="cd12797">
    <property type="entry name" value="M23_peptidase"/>
    <property type="match status" value="1"/>
</dbReference>
<dbReference type="InterPro" id="IPR011055">
    <property type="entry name" value="Dup_hybrid_motif"/>
</dbReference>
<feature type="domain" description="M23ase beta-sheet core" evidence="2">
    <location>
        <begin position="146"/>
        <end position="249"/>
    </location>
</feature>
<organism evidence="3 4">
    <name type="scientific">Undibacterium griseum</name>
    <dbReference type="NCBI Taxonomy" id="2762295"/>
    <lineage>
        <taxon>Bacteria</taxon>
        <taxon>Pseudomonadati</taxon>
        <taxon>Pseudomonadota</taxon>
        <taxon>Betaproteobacteria</taxon>
        <taxon>Burkholderiales</taxon>
        <taxon>Oxalobacteraceae</taxon>
        <taxon>Undibacterium</taxon>
    </lineage>
</organism>
<name>A0ABR6YIH8_9BURK</name>
<evidence type="ECO:0000313" key="4">
    <source>
        <dbReference type="Proteomes" id="UP000613113"/>
    </source>
</evidence>
<sequence length="312" mass="34823">MNSLLVKKILASLLILLPGSGIAQSSLISVEVEKYQGRDRLIVKNGGAIAQTIDIRLTQSTNTAASLPWPVKRLIHPYSTVLLNELWADNPRQPFFYHYQFDLRIGNPSARPDMQAKYLPPFFWPEARYVSQAEGSAASTHNDIASHYALDILMPIDTPIMASREGIVIANVNHFPDDGRLEKSFLGKDNHVIVLHGDGTWASYAHLKQYSSQLKPGQRIATGSPIGLSGNSGYSSAPHLHFVVQINQDNHIVALPFRFWNPANGYFRPKTGEWLQPVKIAVNETGTKKPLRSCQKNGNLIDEEVLKCMQRF</sequence>
<proteinExistence type="predicted"/>
<dbReference type="EMBL" id="JACOGC010000001">
    <property type="protein sequence ID" value="MBC3883682.1"/>
    <property type="molecule type" value="Genomic_DNA"/>
</dbReference>
<feature type="chain" id="PRO_5047287712" evidence="1">
    <location>
        <begin position="24"/>
        <end position="312"/>
    </location>
</feature>
<dbReference type="RefSeq" id="WP_186861361.1">
    <property type="nucleotide sequence ID" value="NZ_JACOGC010000001.1"/>
</dbReference>
<feature type="signal peptide" evidence="1">
    <location>
        <begin position="1"/>
        <end position="23"/>
    </location>
</feature>
<accession>A0ABR6YIH8</accession>
<dbReference type="InterPro" id="IPR016047">
    <property type="entry name" value="M23ase_b-sheet_dom"/>
</dbReference>